<dbReference type="Proteomes" id="UP001187531">
    <property type="component" value="Unassembled WGS sequence"/>
</dbReference>
<proteinExistence type="inferred from homology"/>
<dbReference type="SUPFAM" id="SSF110395">
    <property type="entry name" value="CutC-like"/>
    <property type="match status" value="1"/>
</dbReference>
<dbReference type="HAMAP" id="MF_00795">
    <property type="entry name" value="CutC"/>
    <property type="match status" value="1"/>
</dbReference>
<dbReference type="EMBL" id="JAVRJZ010000015">
    <property type="protein sequence ID" value="KAK2712874.1"/>
    <property type="molecule type" value="Genomic_DNA"/>
</dbReference>
<accession>A0AA88L974</accession>
<evidence type="ECO:0000313" key="3">
    <source>
        <dbReference type="EMBL" id="KAK2712875.1"/>
    </source>
</evidence>
<dbReference type="PANTHER" id="PTHR12598:SF0">
    <property type="entry name" value="COPPER HOMEOSTASIS PROTEIN CUTC HOMOLOG"/>
    <property type="match status" value="1"/>
</dbReference>
<name>A0AA88L974_ARTSF</name>
<dbReference type="Gene3D" id="3.20.20.380">
    <property type="entry name" value="Copper homeostasis (CutC) domain"/>
    <property type="match status" value="1"/>
</dbReference>
<evidence type="ECO:0000256" key="2">
    <source>
        <dbReference type="ARBA" id="ARBA00019014"/>
    </source>
</evidence>
<sequence>MDITSGNLANPKISSVRDTSTLFEVCVDSIESAVNAIKGGADRLELCSALLTGGLTPSTSLLREVKKIAENKPVFVMIRLRDGDYCYTDKEIEIMKMELIDLKSCGADGFVFGLLKQDGTIDAKGCSELLSMAFPLPCTFHKAFDVADVDIQTLVQLGFKRVLTSGKRKNITKGITEIKTLIAQSGGKIIILPGGGITKNNICTIVKETGAKEIHGSFSLAKHSDMLNKAVDFSSDFRQGGYFTRTVTSQELLGEAKLLVQKSINHSF</sequence>
<comment type="caution">
    <text evidence="3">The sequence shown here is derived from an EMBL/GenBank/DDBJ whole genome shotgun (WGS) entry which is preliminary data.</text>
</comment>
<dbReference type="AlphaFoldDB" id="A0AA88L974"/>
<dbReference type="FunFam" id="3.20.20.380:FF:000001">
    <property type="entry name" value="Copper homeostasis protein CutC"/>
    <property type="match status" value="1"/>
</dbReference>
<dbReference type="InterPro" id="IPR036822">
    <property type="entry name" value="CutC-like_dom_sf"/>
</dbReference>
<evidence type="ECO:0000256" key="1">
    <source>
        <dbReference type="ARBA" id="ARBA00007768"/>
    </source>
</evidence>
<organism evidence="3 4">
    <name type="scientific">Artemia franciscana</name>
    <name type="common">Brine shrimp</name>
    <name type="synonym">Artemia sanfranciscana</name>
    <dbReference type="NCBI Taxonomy" id="6661"/>
    <lineage>
        <taxon>Eukaryota</taxon>
        <taxon>Metazoa</taxon>
        <taxon>Ecdysozoa</taxon>
        <taxon>Arthropoda</taxon>
        <taxon>Crustacea</taxon>
        <taxon>Branchiopoda</taxon>
        <taxon>Anostraca</taxon>
        <taxon>Artemiidae</taxon>
        <taxon>Artemia</taxon>
    </lineage>
</organism>
<keyword evidence="4" id="KW-1185">Reference proteome</keyword>
<dbReference type="Pfam" id="PF03932">
    <property type="entry name" value="CutC"/>
    <property type="match status" value="1"/>
</dbReference>
<dbReference type="GO" id="GO:0005507">
    <property type="term" value="F:copper ion binding"/>
    <property type="evidence" value="ECO:0007669"/>
    <property type="project" value="TreeGrafter"/>
</dbReference>
<protein>
    <recommendedName>
        <fullName evidence="2">Copper homeostasis protein cutC homolog</fullName>
    </recommendedName>
</protein>
<evidence type="ECO:0000313" key="4">
    <source>
        <dbReference type="Proteomes" id="UP001187531"/>
    </source>
</evidence>
<gene>
    <name evidence="3" type="ORF">QYM36_011540</name>
</gene>
<dbReference type="PANTHER" id="PTHR12598">
    <property type="entry name" value="COPPER HOMEOSTASIS PROTEIN CUTC"/>
    <property type="match status" value="1"/>
</dbReference>
<dbReference type="EMBL" id="JAVRJZ010000015">
    <property type="protein sequence ID" value="KAK2712875.1"/>
    <property type="molecule type" value="Genomic_DNA"/>
</dbReference>
<comment type="similarity">
    <text evidence="1">Belongs to the CutC family.</text>
</comment>
<reference evidence="3" key="1">
    <citation type="submission" date="2023-07" db="EMBL/GenBank/DDBJ databases">
        <title>Chromosome-level genome assembly of Artemia franciscana.</title>
        <authorList>
            <person name="Jo E."/>
        </authorList>
    </citation>
    <scope>NUCLEOTIDE SEQUENCE</scope>
    <source>
        <tissue evidence="3">Whole body</tissue>
    </source>
</reference>
<dbReference type="InterPro" id="IPR005627">
    <property type="entry name" value="CutC-like"/>
</dbReference>